<evidence type="ECO:0000256" key="1">
    <source>
        <dbReference type="SAM" id="SignalP"/>
    </source>
</evidence>
<feature type="signal peptide" evidence="1">
    <location>
        <begin position="1"/>
        <end position="29"/>
    </location>
</feature>
<gene>
    <name evidence="2" type="ORF">GTC17260_17370</name>
</gene>
<proteinExistence type="predicted"/>
<feature type="chain" id="PRO_5044346398" evidence="1">
    <location>
        <begin position="30"/>
        <end position="234"/>
    </location>
</feature>
<sequence>MVTGNNKLGNMKKLLSMTMLLMLSIIAYAQQGVTQFLGIPIDGSKAEMVRKLKEKGYRNDLTTDALVGEFNGAKVNVFVVTNNNKVCRIMVADANNVDERAIQIRFNRLCEQFANNPKYISLQDYTIPKDEDISYEIAVHKKRYEAIFYQQTAVMDTVAVREKLQSILLSKYTEEQLANPTEEIQSEIIKLSVDYVIESYSKRPVWFMISDYYGKYYITMFYDNEYNRANGEDL</sequence>
<reference evidence="2" key="1">
    <citation type="submission" date="2024-07" db="EMBL/GenBank/DDBJ databases">
        <title>Complete genome sequence of Prevotella sp. YM-2024 GTC17260.</title>
        <authorList>
            <person name="Hayashi M."/>
            <person name="Muto Y."/>
            <person name="Tanaka K."/>
            <person name="Niwa H."/>
        </authorList>
    </citation>
    <scope>NUCLEOTIDE SEQUENCE</scope>
    <source>
        <strain evidence="2">GTC17260</strain>
    </source>
</reference>
<protein>
    <submittedName>
        <fullName evidence="2">Uncharacterized protein</fullName>
    </submittedName>
</protein>
<dbReference type="EMBL" id="AP035788">
    <property type="protein sequence ID" value="BFO79102.1"/>
    <property type="molecule type" value="Genomic_DNA"/>
</dbReference>
<evidence type="ECO:0000313" key="2">
    <source>
        <dbReference type="EMBL" id="BFO79102.1"/>
    </source>
</evidence>
<organism evidence="2">
    <name type="scientific">Prevotella sp. GTC17260</name>
    <dbReference type="NCBI Taxonomy" id="3236796"/>
    <lineage>
        <taxon>Bacteria</taxon>
        <taxon>Pseudomonadati</taxon>
        <taxon>Bacteroidota</taxon>
        <taxon>Bacteroidia</taxon>
        <taxon>Bacteroidales</taxon>
        <taxon>Prevotellaceae</taxon>
        <taxon>Prevotella</taxon>
    </lineage>
</organism>
<keyword evidence="1" id="KW-0732">Signal</keyword>
<accession>A0AB33JLM9</accession>
<name>A0AB33JLM9_9BACT</name>
<dbReference type="AlphaFoldDB" id="A0AB33JLM9"/>